<comment type="subcellular location">
    <subcellularLocation>
        <location evidence="1">Membrane</location>
        <topology evidence="1">Single-pass type I membrane protein</topology>
    </subcellularLocation>
</comment>
<dbReference type="PANTHER" id="PTHR44755">
    <property type="entry name" value="NATRIURETIC PEPTIDE RECEPTOR 3-RELATED"/>
    <property type="match status" value="1"/>
</dbReference>
<keyword evidence="3 8" id="KW-0732">Signal</keyword>
<accession>A0ABM1K3U6</accession>
<dbReference type="RefSeq" id="XP_015268383.1">
    <property type="nucleotide sequence ID" value="XM_015412897.1"/>
</dbReference>
<dbReference type="PANTHER" id="PTHR44755:SF8">
    <property type="entry name" value="RECEPTOR LIGAND BINDING REGION DOMAIN-CONTAINING PROTEIN"/>
    <property type="match status" value="1"/>
</dbReference>
<organism evidence="10 11">
    <name type="scientific">Gekko japonicus</name>
    <name type="common">Schlegel's Japanese gecko</name>
    <dbReference type="NCBI Taxonomy" id="146911"/>
    <lineage>
        <taxon>Eukaryota</taxon>
        <taxon>Metazoa</taxon>
        <taxon>Chordata</taxon>
        <taxon>Craniata</taxon>
        <taxon>Vertebrata</taxon>
        <taxon>Euteleostomi</taxon>
        <taxon>Lepidosauria</taxon>
        <taxon>Squamata</taxon>
        <taxon>Bifurcata</taxon>
        <taxon>Gekkota</taxon>
        <taxon>Gekkonidae</taxon>
        <taxon>Gekkoninae</taxon>
        <taxon>Gekko</taxon>
    </lineage>
</organism>
<feature type="chain" id="PRO_5046138145" evidence="8">
    <location>
        <begin position="25"/>
        <end position="549"/>
    </location>
</feature>
<keyword evidence="6" id="KW-0675">Receptor</keyword>
<evidence type="ECO:0000256" key="6">
    <source>
        <dbReference type="ARBA" id="ARBA00023170"/>
    </source>
</evidence>
<evidence type="ECO:0000313" key="11">
    <source>
        <dbReference type="RefSeq" id="XP_015268383.1"/>
    </source>
</evidence>
<evidence type="ECO:0000256" key="2">
    <source>
        <dbReference type="ARBA" id="ARBA00022692"/>
    </source>
</evidence>
<evidence type="ECO:0000256" key="5">
    <source>
        <dbReference type="ARBA" id="ARBA00023136"/>
    </source>
</evidence>
<evidence type="ECO:0000259" key="9">
    <source>
        <dbReference type="Pfam" id="PF01094"/>
    </source>
</evidence>
<dbReference type="Gene3D" id="3.40.50.2300">
    <property type="match status" value="3"/>
</dbReference>
<evidence type="ECO:0000256" key="8">
    <source>
        <dbReference type="SAM" id="SignalP"/>
    </source>
</evidence>
<evidence type="ECO:0000256" key="3">
    <source>
        <dbReference type="ARBA" id="ARBA00022729"/>
    </source>
</evidence>
<dbReference type="InterPro" id="IPR001170">
    <property type="entry name" value="ANPR/GUC"/>
</dbReference>
<dbReference type="Pfam" id="PF01094">
    <property type="entry name" value="ANF_receptor"/>
    <property type="match status" value="1"/>
</dbReference>
<dbReference type="GeneID" id="107111853"/>
<protein>
    <submittedName>
        <fullName evidence="11">Atrial natriuretic peptide receptor 2-like</fullName>
    </submittedName>
</protein>
<dbReference type="InterPro" id="IPR028082">
    <property type="entry name" value="Peripla_BP_I"/>
</dbReference>
<proteinExistence type="predicted"/>
<evidence type="ECO:0000256" key="1">
    <source>
        <dbReference type="ARBA" id="ARBA00004479"/>
    </source>
</evidence>
<keyword evidence="5" id="KW-0472">Membrane</keyword>
<gene>
    <name evidence="11" type="primary">LOC107111853</name>
</gene>
<dbReference type="InterPro" id="IPR001828">
    <property type="entry name" value="ANF_lig-bd_rcpt"/>
</dbReference>
<feature type="domain" description="Receptor ligand binding region" evidence="9">
    <location>
        <begin position="90"/>
        <end position="421"/>
    </location>
</feature>
<evidence type="ECO:0000256" key="7">
    <source>
        <dbReference type="ARBA" id="ARBA00023180"/>
    </source>
</evidence>
<dbReference type="InterPro" id="IPR052612">
    <property type="entry name" value="ANP_Clearance_Receptor"/>
</dbReference>
<keyword evidence="7" id="KW-0325">Glycoprotein</keyword>
<feature type="signal peptide" evidence="8">
    <location>
        <begin position="1"/>
        <end position="24"/>
    </location>
</feature>
<evidence type="ECO:0000256" key="4">
    <source>
        <dbReference type="ARBA" id="ARBA00022989"/>
    </source>
</evidence>
<evidence type="ECO:0000313" key="10">
    <source>
        <dbReference type="Proteomes" id="UP000694871"/>
    </source>
</evidence>
<keyword evidence="10" id="KW-1185">Reference proteome</keyword>
<keyword evidence="2" id="KW-0812">Transmembrane</keyword>
<keyword evidence="4" id="KW-1133">Transmembrane helix</keyword>
<reference evidence="11" key="1">
    <citation type="submission" date="2025-08" db="UniProtKB">
        <authorList>
            <consortium name="RefSeq"/>
        </authorList>
    </citation>
    <scope>IDENTIFICATION</scope>
</reference>
<dbReference type="SUPFAM" id="SSF53822">
    <property type="entry name" value="Periplasmic binding protein-like I"/>
    <property type="match status" value="1"/>
</dbReference>
<dbReference type="PRINTS" id="PR00255">
    <property type="entry name" value="NATPEPTIDER"/>
</dbReference>
<name>A0ABM1K3U6_GEKJA</name>
<sequence>MAALPPLLLLLGALAALLAAPCTARPAAANASAAPSGVEVRLGVLLPERNLHYPWAWPRVGPALNLALEALQPQLRHAGLALRTAFASTEKEGDSFYCDPDAALFQATKLKHSHDPDVLLGLGCAHTSYRVAPLAQHWRLPLLRAGLYRRHDDLSSKPVYAGPAEPDPRAFGAQPDPRAFGAQLFRHFNWTFRPILVYSPESDWKYHASLLRFGQHLEDTPGYLVGLLQYQQPGSEAVRIVQATARVVYILGPLEMLLEFMHLAQAQNMTNGDYVFFYLDILGESLRAEGHREAAKPWQSKESPDAGDLQEAFQTVLVIAYHGLQTPKFQRFQSQLILRAQRDFGVALNDSLGTLVAGCFHDVLLLYLRALNETLHEGGTKRDTSRILEKMRGLKIQGVTGTVSINSDNDRGMDFDLWAMKDVESGEYQVVAHYVGSEKRINWTGPIHWKKGGPPLDNPPCVFNMDDPSCGTGVPYAIPRAPSHPHPAAGSGGSGLRGRSPLSRDVLCSSSHELLADWSREPIYGQSVQPFRRISGLAVPGKFLHIQTV</sequence>
<dbReference type="Proteomes" id="UP000694871">
    <property type="component" value="Unplaced"/>
</dbReference>